<reference evidence="1" key="1">
    <citation type="submission" date="2021-06" db="EMBL/GenBank/DDBJ databases">
        <authorList>
            <person name="Kallberg Y."/>
            <person name="Tangrot J."/>
            <person name="Rosling A."/>
        </authorList>
    </citation>
    <scope>NUCLEOTIDE SEQUENCE</scope>
    <source>
        <strain evidence="1">87-6 pot B 2015</strain>
    </source>
</reference>
<comment type="caution">
    <text evidence="1">The sequence shown here is derived from an EMBL/GenBank/DDBJ whole genome shotgun (WGS) entry which is preliminary data.</text>
</comment>
<name>A0A9N9FLZ0_FUNMO</name>
<accession>A0A9N9FLZ0</accession>
<organism evidence="1 2">
    <name type="scientific">Funneliformis mosseae</name>
    <name type="common">Endomycorrhizal fungus</name>
    <name type="synonym">Glomus mosseae</name>
    <dbReference type="NCBI Taxonomy" id="27381"/>
    <lineage>
        <taxon>Eukaryota</taxon>
        <taxon>Fungi</taxon>
        <taxon>Fungi incertae sedis</taxon>
        <taxon>Mucoromycota</taxon>
        <taxon>Glomeromycotina</taxon>
        <taxon>Glomeromycetes</taxon>
        <taxon>Glomerales</taxon>
        <taxon>Glomeraceae</taxon>
        <taxon>Funneliformis</taxon>
    </lineage>
</organism>
<sequence>MNTTAKSLTKDSFCFTYNSSTDFSEFLKAFQTFFKWAVNNLKAQ</sequence>
<proteinExistence type="predicted"/>
<evidence type="ECO:0000313" key="2">
    <source>
        <dbReference type="Proteomes" id="UP000789375"/>
    </source>
</evidence>
<protein>
    <submittedName>
        <fullName evidence="1">2391_t:CDS:1</fullName>
    </submittedName>
</protein>
<evidence type="ECO:0000313" key="1">
    <source>
        <dbReference type="EMBL" id="CAG8542314.1"/>
    </source>
</evidence>
<dbReference type="EMBL" id="CAJVPP010001224">
    <property type="protein sequence ID" value="CAG8542314.1"/>
    <property type="molecule type" value="Genomic_DNA"/>
</dbReference>
<keyword evidence="2" id="KW-1185">Reference proteome</keyword>
<dbReference type="AlphaFoldDB" id="A0A9N9FLZ0"/>
<gene>
    <name evidence="1" type="ORF">FMOSSE_LOCUS6040</name>
</gene>
<dbReference type="Proteomes" id="UP000789375">
    <property type="component" value="Unassembled WGS sequence"/>
</dbReference>